<dbReference type="PROSITE" id="PS50055">
    <property type="entry name" value="TYR_PHOSPHATASE_PTP"/>
    <property type="match status" value="1"/>
</dbReference>
<name>A0A9P8I5P3_9PEZI</name>
<feature type="domain" description="Tyrosine-protein phosphatase" evidence="3">
    <location>
        <begin position="141"/>
        <end position="450"/>
    </location>
</feature>
<evidence type="ECO:0000313" key="5">
    <source>
        <dbReference type="EMBL" id="KAH0543672.1"/>
    </source>
</evidence>
<proteinExistence type="inferred from homology"/>
<protein>
    <submittedName>
        <fullName evidence="5">Uncharacterized protein</fullName>
    </submittedName>
</protein>
<dbReference type="Gene3D" id="3.90.190.10">
    <property type="entry name" value="Protein tyrosine phosphatase superfamily"/>
    <property type="match status" value="1"/>
</dbReference>
<evidence type="ECO:0000259" key="4">
    <source>
        <dbReference type="PROSITE" id="PS50056"/>
    </source>
</evidence>
<dbReference type="SMART" id="SM00404">
    <property type="entry name" value="PTPc_motif"/>
    <property type="match status" value="1"/>
</dbReference>
<sequence>MIDYVEREEYNEARKILSIDPPISGDVPVAGGCLMPPVKTAANPFFSNIRQNMDLIDGVGQMPLKRPQAMTGEDEKDLPKWMREAINQVDGGKAVSELFLAIEKAEQRRMRDALSCDVSYGAPKPAGRKQVQIAGVEKGSKNRYNNIWPYDHARVRLQSWAEGSCDYINASHVKAERSNKRYIATQGPLPTTFQDFWSVVWEQDVRVIVMLTAEMEGGQLKCHVYWTGKEYGPVRVKALSERRVSLESSKTRPVASRRRSTNASSEPPFIDQPHIIVRKFAITHSAHPFSPMREVTQIQYSSWPDLGTPAHPSHLLGLVEQCDAVVRSTMTPTAFPPTNDPEPPTQRPVIVHCSAGCGRTGTFCTVDSVVDMLKRQRSKQNIWGNSSMAGIEPAGKGDPGFGRGDAGADWITKDDEDLISKCVSDFRDQRLSMVQTLRQYVLCYETVLEWLITQRPSRPPKSAGGARWSYCP</sequence>
<keyword evidence="6" id="KW-1185">Reference proteome</keyword>
<dbReference type="InterPro" id="IPR000387">
    <property type="entry name" value="Tyr_Pase_dom"/>
</dbReference>
<dbReference type="CDD" id="cd18533">
    <property type="entry name" value="PTP_fungal"/>
    <property type="match status" value="1"/>
</dbReference>
<dbReference type="PROSITE" id="PS00383">
    <property type="entry name" value="TYR_PHOSPHATASE_1"/>
    <property type="match status" value="1"/>
</dbReference>
<dbReference type="Pfam" id="PF00102">
    <property type="entry name" value="Y_phosphatase"/>
    <property type="match status" value="2"/>
</dbReference>
<comment type="similarity">
    <text evidence="1">Belongs to the protein-tyrosine phosphatase family. Non-receptor class subfamily.</text>
</comment>
<dbReference type="GO" id="GO:0004725">
    <property type="term" value="F:protein tyrosine phosphatase activity"/>
    <property type="evidence" value="ECO:0007669"/>
    <property type="project" value="InterPro"/>
</dbReference>
<dbReference type="PROSITE" id="PS50056">
    <property type="entry name" value="TYR_PHOSPHATASE_2"/>
    <property type="match status" value="1"/>
</dbReference>
<dbReference type="SUPFAM" id="SSF52799">
    <property type="entry name" value="(Phosphotyrosine protein) phosphatases II"/>
    <property type="match status" value="1"/>
</dbReference>
<dbReference type="Proteomes" id="UP000698800">
    <property type="component" value="Unassembled WGS sequence"/>
</dbReference>
<gene>
    <name evidence="5" type="ORF">FGG08_001987</name>
</gene>
<dbReference type="InterPro" id="IPR050348">
    <property type="entry name" value="Protein-Tyr_Phosphatase"/>
</dbReference>
<feature type="region of interest" description="Disordered" evidence="2">
    <location>
        <begin position="385"/>
        <end position="406"/>
    </location>
</feature>
<dbReference type="PRINTS" id="PR00700">
    <property type="entry name" value="PRTYPHPHTASE"/>
</dbReference>
<comment type="caution">
    <text evidence="5">The sequence shown here is derived from an EMBL/GenBank/DDBJ whole genome shotgun (WGS) entry which is preliminary data.</text>
</comment>
<feature type="region of interest" description="Disordered" evidence="2">
    <location>
        <begin position="247"/>
        <end position="268"/>
    </location>
</feature>
<evidence type="ECO:0000259" key="3">
    <source>
        <dbReference type="PROSITE" id="PS50055"/>
    </source>
</evidence>
<dbReference type="EMBL" id="JAGHQL010000028">
    <property type="protein sequence ID" value="KAH0543672.1"/>
    <property type="molecule type" value="Genomic_DNA"/>
</dbReference>
<evidence type="ECO:0000256" key="2">
    <source>
        <dbReference type="SAM" id="MobiDB-lite"/>
    </source>
</evidence>
<dbReference type="PANTHER" id="PTHR19134">
    <property type="entry name" value="RECEPTOR-TYPE TYROSINE-PROTEIN PHOSPHATASE"/>
    <property type="match status" value="1"/>
</dbReference>
<accession>A0A9P8I5P3</accession>
<evidence type="ECO:0000256" key="1">
    <source>
        <dbReference type="ARBA" id="ARBA00009649"/>
    </source>
</evidence>
<dbReference type="SMART" id="SM00194">
    <property type="entry name" value="PTPc"/>
    <property type="match status" value="1"/>
</dbReference>
<reference evidence="5" key="1">
    <citation type="submission" date="2021-03" db="EMBL/GenBank/DDBJ databases">
        <title>Comparative genomics and phylogenomic investigation of the class Geoglossomycetes provide insights into ecological specialization and systematics.</title>
        <authorList>
            <person name="Melie T."/>
            <person name="Pirro S."/>
            <person name="Miller A.N."/>
            <person name="Quandt A."/>
        </authorList>
    </citation>
    <scope>NUCLEOTIDE SEQUENCE</scope>
    <source>
        <strain evidence="5">GBOQ0MN5Z8</strain>
    </source>
</reference>
<organism evidence="5 6">
    <name type="scientific">Glutinoglossum americanum</name>
    <dbReference type="NCBI Taxonomy" id="1670608"/>
    <lineage>
        <taxon>Eukaryota</taxon>
        <taxon>Fungi</taxon>
        <taxon>Dikarya</taxon>
        <taxon>Ascomycota</taxon>
        <taxon>Pezizomycotina</taxon>
        <taxon>Geoglossomycetes</taxon>
        <taxon>Geoglossales</taxon>
        <taxon>Geoglossaceae</taxon>
        <taxon>Glutinoglossum</taxon>
    </lineage>
</organism>
<evidence type="ECO:0000313" key="6">
    <source>
        <dbReference type="Proteomes" id="UP000698800"/>
    </source>
</evidence>
<dbReference type="InterPro" id="IPR000242">
    <property type="entry name" value="PTP_cat"/>
</dbReference>
<dbReference type="AlphaFoldDB" id="A0A9P8I5P3"/>
<dbReference type="InterPro" id="IPR016130">
    <property type="entry name" value="Tyr_Pase_AS"/>
</dbReference>
<dbReference type="InterPro" id="IPR003595">
    <property type="entry name" value="Tyr_Pase_cat"/>
</dbReference>
<dbReference type="OrthoDB" id="6058203at2759"/>
<feature type="domain" description="Tyrosine specific protein phosphatases" evidence="4">
    <location>
        <begin position="316"/>
        <end position="441"/>
    </location>
</feature>
<dbReference type="PANTHER" id="PTHR19134:SF561">
    <property type="entry name" value="PROTEIN TYROSINE PHOSPHATASE 36E, ISOFORM A"/>
    <property type="match status" value="1"/>
</dbReference>
<dbReference type="InterPro" id="IPR029021">
    <property type="entry name" value="Prot-tyrosine_phosphatase-like"/>
</dbReference>